<dbReference type="AlphaFoldDB" id="W0DRQ0"/>
<evidence type="ECO:0000313" key="2">
    <source>
        <dbReference type="Proteomes" id="UP000005289"/>
    </source>
</evidence>
<accession>W0DRQ0</accession>
<dbReference type="HOGENOM" id="CLU_2120016_0_0_6"/>
<evidence type="ECO:0000313" key="1">
    <source>
        <dbReference type="EMBL" id="AHE99942.1"/>
    </source>
</evidence>
<dbReference type="KEGG" id="tti:THITH_04585"/>
<gene>
    <name evidence="1" type="ORF">THITH_04585</name>
</gene>
<name>W0DRQ0_9GAMM</name>
<evidence type="ECO:0008006" key="3">
    <source>
        <dbReference type="Google" id="ProtNLM"/>
    </source>
</evidence>
<sequence>MATGSRGDAERRFWERYRNLLLKQGVEPTAVRWYVLRAEQFIQSLSVRRLAELSRQEVDDYLRRAGANTALQPWQFRRIVSGIRGHCPSMYRCLPAIAARRSVSWLPRNAHEAF</sequence>
<dbReference type="OrthoDB" id="9801717at2"/>
<dbReference type="EMBL" id="CP007029">
    <property type="protein sequence ID" value="AHE99942.1"/>
    <property type="molecule type" value="Genomic_DNA"/>
</dbReference>
<reference evidence="1 2" key="1">
    <citation type="submission" date="2013-12" db="EMBL/GenBank/DDBJ databases">
        <authorList>
            <consortium name="DOE Joint Genome Institute"/>
            <person name="Muyzer G."/>
            <person name="Huntemann M."/>
            <person name="Han J."/>
            <person name="Chen A."/>
            <person name="Kyrpides N."/>
            <person name="Mavromatis K."/>
            <person name="Markowitz V."/>
            <person name="Palaniappan K."/>
            <person name="Ivanova N."/>
            <person name="Schaumberg A."/>
            <person name="Pati A."/>
            <person name="Liolios K."/>
            <person name="Nordberg H.P."/>
            <person name="Cantor M.N."/>
            <person name="Hua S.X."/>
            <person name="Woyke T."/>
        </authorList>
    </citation>
    <scope>NUCLEOTIDE SEQUENCE [LARGE SCALE GENOMIC DNA]</scope>
    <source>
        <strain evidence="1 2">ARh 1</strain>
    </source>
</reference>
<proteinExistence type="predicted"/>
<organism evidence="1 2">
    <name type="scientific">Thioalkalivibrio paradoxus ARh 1</name>
    <dbReference type="NCBI Taxonomy" id="713585"/>
    <lineage>
        <taxon>Bacteria</taxon>
        <taxon>Pseudomonadati</taxon>
        <taxon>Pseudomonadota</taxon>
        <taxon>Gammaproteobacteria</taxon>
        <taxon>Chromatiales</taxon>
        <taxon>Ectothiorhodospiraceae</taxon>
        <taxon>Thioalkalivibrio</taxon>
    </lineage>
</organism>
<dbReference type="RefSeq" id="WP_006749054.1">
    <property type="nucleotide sequence ID" value="NZ_CP007029.1"/>
</dbReference>
<protein>
    <recommendedName>
        <fullName evidence="3">Core-binding (CB) domain-containing protein</fullName>
    </recommendedName>
</protein>
<dbReference type="Proteomes" id="UP000005289">
    <property type="component" value="Chromosome"/>
</dbReference>
<dbReference type="STRING" id="713585.THITH_04585"/>
<keyword evidence="2" id="KW-1185">Reference proteome</keyword>